<feature type="compositionally biased region" description="Pro residues" evidence="1">
    <location>
        <begin position="151"/>
        <end position="167"/>
    </location>
</feature>
<protein>
    <submittedName>
        <fullName evidence="2">Uncharacterized protein</fullName>
    </submittedName>
</protein>
<feature type="compositionally biased region" description="Polar residues" evidence="1">
    <location>
        <begin position="252"/>
        <end position="266"/>
    </location>
</feature>
<reference evidence="2 3" key="1">
    <citation type="journal article" date="2019" name="Nat. Ecol. Evol.">
        <title>Megaphylogeny resolves global patterns of mushroom evolution.</title>
        <authorList>
            <person name="Varga T."/>
            <person name="Krizsan K."/>
            <person name="Foldi C."/>
            <person name="Dima B."/>
            <person name="Sanchez-Garcia M."/>
            <person name="Sanchez-Ramirez S."/>
            <person name="Szollosi G.J."/>
            <person name="Szarkandi J.G."/>
            <person name="Papp V."/>
            <person name="Albert L."/>
            <person name="Andreopoulos W."/>
            <person name="Angelini C."/>
            <person name="Antonin V."/>
            <person name="Barry K.W."/>
            <person name="Bougher N.L."/>
            <person name="Buchanan P."/>
            <person name="Buyck B."/>
            <person name="Bense V."/>
            <person name="Catcheside P."/>
            <person name="Chovatia M."/>
            <person name="Cooper J."/>
            <person name="Damon W."/>
            <person name="Desjardin D."/>
            <person name="Finy P."/>
            <person name="Geml J."/>
            <person name="Haridas S."/>
            <person name="Hughes K."/>
            <person name="Justo A."/>
            <person name="Karasinski D."/>
            <person name="Kautmanova I."/>
            <person name="Kiss B."/>
            <person name="Kocsube S."/>
            <person name="Kotiranta H."/>
            <person name="LaButti K.M."/>
            <person name="Lechner B.E."/>
            <person name="Liimatainen K."/>
            <person name="Lipzen A."/>
            <person name="Lukacs Z."/>
            <person name="Mihaltcheva S."/>
            <person name="Morgado L.N."/>
            <person name="Niskanen T."/>
            <person name="Noordeloos M.E."/>
            <person name="Ohm R.A."/>
            <person name="Ortiz-Santana B."/>
            <person name="Ovrebo C."/>
            <person name="Racz N."/>
            <person name="Riley R."/>
            <person name="Savchenko A."/>
            <person name="Shiryaev A."/>
            <person name="Soop K."/>
            <person name="Spirin V."/>
            <person name="Szebenyi C."/>
            <person name="Tomsovsky M."/>
            <person name="Tulloss R.E."/>
            <person name="Uehling J."/>
            <person name="Grigoriev I.V."/>
            <person name="Vagvolgyi C."/>
            <person name="Papp T."/>
            <person name="Martin F.M."/>
            <person name="Miettinen O."/>
            <person name="Hibbett D.S."/>
            <person name="Nagy L.G."/>
        </authorList>
    </citation>
    <scope>NUCLEOTIDE SEQUENCE [LARGE SCALE GENOMIC DNA]</scope>
    <source>
        <strain evidence="2 3">CBS 962.96</strain>
    </source>
</reference>
<evidence type="ECO:0000313" key="2">
    <source>
        <dbReference type="EMBL" id="THV07827.1"/>
    </source>
</evidence>
<feature type="region of interest" description="Disordered" evidence="1">
    <location>
        <begin position="68"/>
        <end position="266"/>
    </location>
</feature>
<dbReference type="AlphaFoldDB" id="A0A4S8MWU6"/>
<gene>
    <name evidence="2" type="ORF">K435DRAFT_847636</name>
</gene>
<sequence length="585" mass="62705">MLSESSNVCRSRAKSFHPPSNLGRIHRMMETVVQYFLRLPPPHGSLDSQSHHRQRSLAFRDAIIPSSTFTPPTPISTPIEVQKQNGPETVYSEKDPFAKGRVQVVPTATSPSSPRSGPSPTSSPRRTSLQSRGVAAAAAAAVTRPRYPFSSSPPPFPPPTCPLPSPRSSPSQSKSKSKSKSKSDPRSSPRSIHSLRVFCPSEPNLTEPSPSPSSSLVRLGLRKAKALPPSPNSARNRSTEGEERMLEKLKNETSQGEFGLEQHTTTHVQTYTSPSYVYAPEHGYASPPSTATVTTASTSSCTSTWASTCSSSTSTNTTAASSKSSKSNYTNSSDSSCSSDPSDHNPDTSFRSLPAGSGPLHVRPLAQTVQVASSGPVLGQLRAPKVAAGRLRARPRSPSRPRPSIESDDGGFPDLVEKTERPQGSSPGLRRIDGIRQIDRRIGRGTRRPSTSPSSIPPVPALPKNLCLPHVLVRSASDPSTQSHQGNNIGLTSPERTKLASRSDTCLPLTETNVMGKEKERRRKVPAPLVLEALPGPDPAGGFDPKVGFDGSTTTITTAARRDESLTESSIRRKDSIKRKKIVHS</sequence>
<accession>A0A4S8MWU6</accession>
<feature type="compositionally biased region" description="Basic residues" evidence="1">
    <location>
        <begin position="575"/>
        <end position="585"/>
    </location>
</feature>
<feature type="compositionally biased region" description="Basic and acidic residues" evidence="1">
    <location>
        <begin position="237"/>
        <end position="251"/>
    </location>
</feature>
<feature type="compositionally biased region" description="Low complexity" evidence="1">
    <location>
        <begin position="285"/>
        <end position="297"/>
    </location>
</feature>
<dbReference type="EMBL" id="ML179036">
    <property type="protein sequence ID" value="THV07827.1"/>
    <property type="molecule type" value="Genomic_DNA"/>
</dbReference>
<feature type="compositionally biased region" description="Polar residues" evidence="1">
    <location>
        <begin position="477"/>
        <end position="491"/>
    </location>
</feature>
<organism evidence="2 3">
    <name type="scientific">Dendrothele bispora (strain CBS 962.96)</name>
    <dbReference type="NCBI Taxonomy" id="1314807"/>
    <lineage>
        <taxon>Eukaryota</taxon>
        <taxon>Fungi</taxon>
        <taxon>Dikarya</taxon>
        <taxon>Basidiomycota</taxon>
        <taxon>Agaricomycotina</taxon>
        <taxon>Agaricomycetes</taxon>
        <taxon>Agaricomycetidae</taxon>
        <taxon>Agaricales</taxon>
        <taxon>Agaricales incertae sedis</taxon>
        <taxon>Dendrothele</taxon>
    </lineage>
</organism>
<feature type="compositionally biased region" description="Basic and acidic residues" evidence="1">
    <location>
        <begin position="430"/>
        <end position="442"/>
    </location>
</feature>
<feature type="compositionally biased region" description="Low complexity" evidence="1">
    <location>
        <begin position="302"/>
        <end position="340"/>
    </location>
</feature>
<proteinExistence type="predicted"/>
<name>A0A4S8MWU6_DENBC</name>
<feature type="compositionally biased region" description="Low complexity" evidence="1">
    <location>
        <begin position="106"/>
        <end position="150"/>
    </location>
</feature>
<feature type="region of interest" description="Disordered" evidence="1">
    <location>
        <begin position="302"/>
        <end position="585"/>
    </location>
</feature>
<evidence type="ECO:0000256" key="1">
    <source>
        <dbReference type="SAM" id="MobiDB-lite"/>
    </source>
</evidence>
<dbReference type="Proteomes" id="UP000297245">
    <property type="component" value="Unassembled WGS sequence"/>
</dbReference>
<feature type="region of interest" description="Disordered" evidence="1">
    <location>
        <begin position="278"/>
        <end position="297"/>
    </location>
</feature>
<keyword evidence="3" id="KW-1185">Reference proteome</keyword>
<feature type="compositionally biased region" description="Basic and acidic residues" evidence="1">
    <location>
        <begin position="560"/>
        <end position="574"/>
    </location>
</feature>
<evidence type="ECO:0000313" key="3">
    <source>
        <dbReference type="Proteomes" id="UP000297245"/>
    </source>
</evidence>
<feature type="compositionally biased region" description="Low complexity" evidence="1">
    <location>
        <begin position="200"/>
        <end position="216"/>
    </location>
</feature>